<dbReference type="Gene3D" id="2.30.30.190">
    <property type="entry name" value="CAP Gly-rich-like domain"/>
    <property type="match status" value="1"/>
</dbReference>
<proteinExistence type="predicted"/>
<dbReference type="AlphaFoldDB" id="A0A1X0RRX2"/>
<dbReference type="EMBL" id="KV921452">
    <property type="protein sequence ID" value="ORE14812.1"/>
    <property type="molecule type" value="Genomic_DNA"/>
</dbReference>
<gene>
    <name evidence="3" type="ORF">BCV71DRAFT_257762</name>
</gene>
<accession>A0A1X0RRX2</accession>
<organism evidence="3 4">
    <name type="scientific">Rhizopus microsporus</name>
    <dbReference type="NCBI Taxonomy" id="58291"/>
    <lineage>
        <taxon>Eukaryota</taxon>
        <taxon>Fungi</taxon>
        <taxon>Fungi incertae sedis</taxon>
        <taxon>Mucoromycota</taxon>
        <taxon>Mucoromycotina</taxon>
        <taxon>Mucoromycetes</taxon>
        <taxon>Mucorales</taxon>
        <taxon>Mucorineae</taxon>
        <taxon>Rhizopodaceae</taxon>
        <taxon>Rhizopus</taxon>
    </lineage>
</organism>
<dbReference type="PROSITE" id="PS00845">
    <property type="entry name" value="CAP_GLY_1"/>
    <property type="match status" value="1"/>
</dbReference>
<keyword evidence="1" id="KW-0175">Coiled coil</keyword>
<dbReference type="InterPro" id="IPR000938">
    <property type="entry name" value="CAP-Gly_domain"/>
</dbReference>
<evidence type="ECO:0000313" key="4">
    <source>
        <dbReference type="Proteomes" id="UP000242381"/>
    </source>
</evidence>
<evidence type="ECO:0000313" key="3">
    <source>
        <dbReference type="EMBL" id="ORE14812.1"/>
    </source>
</evidence>
<dbReference type="Pfam" id="PF01302">
    <property type="entry name" value="CAP_GLY"/>
    <property type="match status" value="1"/>
</dbReference>
<feature type="domain" description="CAP-Gly" evidence="2">
    <location>
        <begin position="65"/>
        <end position="108"/>
    </location>
</feature>
<dbReference type="SMART" id="SM01052">
    <property type="entry name" value="CAP_GLY"/>
    <property type="match status" value="1"/>
</dbReference>
<reference evidence="3 4" key="1">
    <citation type="journal article" date="2016" name="Proc. Natl. Acad. Sci. U.S.A.">
        <title>Lipid metabolic changes in an early divergent fungus govern the establishment of a mutualistic symbiosis with endobacteria.</title>
        <authorList>
            <person name="Lastovetsky O.A."/>
            <person name="Gaspar M.L."/>
            <person name="Mondo S.J."/>
            <person name="LaButti K.M."/>
            <person name="Sandor L."/>
            <person name="Grigoriev I.V."/>
            <person name="Henry S.A."/>
            <person name="Pawlowska T.E."/>
        </authorList>
    </citation>
    <scope>NUCLEOTIDE SEQUENCE [LARGE SCALE GENOMIC DNA]</scope>
    <source>
        <strain evidence="3 4">ATCC 11559</strain>
    </source>
</reference>
<feature type="coiled-coil region" evidence="1">
    <location>
        <begin position="151"/>
        <end position="256"/>
    </location>
</feature>
<evidence type="ECO:0000256" key="1">
    <source>
        <dbReference type="SAM" id="Coils"/>
    </source>
</evidence>
<dbReference type="SUPFAM" id="SSF74924">
    <property type="entry name" value="Cap-Gly domain"/>
    <property type="match status" value="1"/>
</dbReference>
<dbReference type="PANTHER" id="PTHR18916">
    <property type="entry name" value="DYNACTIN 1-RELATED MICROTUBULE-BINDING"/>
    <property type="match status" value="1"/>
</dbReference>
<dbReference type="OMA" id="KAGTWAG"/>
<dbReference type="PROSITE" id="PS50245">
    <property type="entry name" value="CAP_GLY_2"/>
    <property type="match status" value="1"/>
</dbReference>
<sequence>MNKLRKVMSTRTWTDLSKLPSHSQVDTLTTPVTTTTATTTTTMNKIAVGDKVQINSLLGTVRYIGATDFKAGTWAGIELDTVGLGKNDGSVDGKRYFLCPPKTGLFVQVGKLTKVNNHQKQHRPSTPHVSAKVAYKKHNIPLPPPPKRMISIENNQELMQLQQRIDSLEAENQYLRLHQESRVPSLQKKMIELETLLTGKDQEIQEKDEKIHKLEQIVAEVKRAGIDSLEMLESVVQNYQNQVAALEEALSLEKSKTKQLLQDQEELRKAGLEAIESNESTLKEFEKAKQLWQLEKIKLQDEFKQREAQLMQSHHHEIKTLLQDISILEVVLQSKMDKEHELNASLRREKQFNNKLTAEIKNLKFQIKINGIIPFQSPADYRCSHRWSFRDRLDTPIEEENESDLPLDCALCAINVFDGMTIPSRACIPLYET</sequence>
<dbReference type="VEuPathDB" id="FungiDB:BCV72DRAFT_205938"/>
<protein>
    <recommendedName>
        <fullName evidence="2">CAP-Gly domain-containing protein</fullName>
    </recommendedName>
</protein>
<evidence type="ECO:0000259" key="2">
    <source>
        <dbReference type="PROSITE" id="PS50245"/>
    </source>
</evidence>
<dbReference type="InterPro" id="IPR036859">
    <property type="entry name" value="CAP-Gly_dom_sf"/>
</dbReference>
<name>A0A1X0RRX2_RHIZD</name>
<dbReference type="Proteomes" id="UP000242381">
    <property type="component" value="Unassembled WGS sequence"/>
</dbReference>